<evidence type="ECO:0000313" key="2">
    <source>
        <dbReference type="EMBL" id="OUB58557.1"/>
    </source>
</evidence>
<dbReference type="PANTHER" id="PTHR12526">
    <property type="entry name" value="GLYCOSYLTRANSFERASE"/>
    <property type="match status" value="1"/>
</dbReference>
<dbReference type="SUPFAM" id="SSF53756">
    <property type="entry name" value="UDP-Glycosyltransferase/glycogen phosphorylase"/>
    <property type="match status" value="1"/>
</dbReference>
<protein>
    <recommendedName>
        <fullName evidence="1">Glycosyltransferase subfamily 4-like N-terminal domain-containing protein</fullName>
    </recommendedName>
</protein>
<proteinExistence type="predicted"/>
<evidence type="ECO:0000313" key="3">
    <source>
        <dbReference type="Proteomes" id="UP000194853"/>
    </source>
</evidence>
<dbReference type="AlphaFoldDB" id="A0A9X6QV89"/>
<dbReference type="Gene3D" id="3.40.50.2000">
    <property type="entry name" value="Glycogen Phosphorylase B"/>
    <property type="match status" value="2"/>
</dbReference>
<accession>A0A9X6QV89</accession>
<reference evidence="2 3" key="1">
    <citation type="submission" date="2016-10" db="EMBL/GenBank/DDBJ databases">
        <title>Comparative genomics of Bacillus thuringiensis reveals a path to pathogens against multiple invertebrate hosts.</title>
        <authorList>
            <person name="Zheng J."/>
            <person name="Gao Q."/>
            <person name="Liu H."/>
            <person name="Peng D."/>
            <person name="Ruan L."/>
            <person name="Sun M."/>
        </authorList>
    </citation>
    <scope>NUCLEOTIDE SEQUENCE [LARGE SCALE GENOMIC DNA]</scope>
    <source>
        <strain evidence="2">BGSC 4CF1</strain>
    </source>
</reference>
<evidence type="ECO:0000259" key="1">
    <source>
        <dbReference type="Pfam" id="PF13439"/>
    </source>
</evidence>
<name>A0A9X6QV89_BACTJ</name>
<sequence>MLYKLLKNMDKEQFQPIVISLTNKGSLGEKIEGLGIKVWCCNLDRGFNATYRFSKLISLLYKFKPDIIQGWMYHGNLISQLLKPFFPKTKIVWNIRGSHYDLKQEKKTTAAIIYLCAKMSIFPSKIINNSSLSAIKHEELLGYKKSKRIIIPNGFDTDMYKPSCITKEILKNEYNLSTDTITIAIIGRYHPVKGHDVFIKAVKQVIEIKRECKFKFILIGRDVDSKNKVLVKMIKAANIEKYCLLLGERDDIQELLKEINVIVSASHSEGFSNVIGEAMSCGIPCIATDVGDSKWIISETGFIVPPNDPKSLAEGLLKILDLPLDERQKLGIKARERIVQNFSIEIVVKKYETLYRALIK</sequence>
<gene>
    <name evidence="2" type="ORF">BK750_30160</name>
</gene>
<organism evidence="2 3">
    <name type="scientific">Bacillus thuringiensis subsp. jegathesan</name>
    <dbReference type="NCBI Taxonomy" id="56955"/>
    <lineage>
        <taxon>Bacteria</taxon>
        <taxon>Bacillati</taxon>
        <taxon>Bacillota</taxon>
        <taxon>Bacilli</taxon>
        <taxon>Bacillales</taxon>
        <taxon>Bacillaceae</taxon>
        <taxon>Bacillus</taxon>
        <taxon>Bacillus cereus group</taxon>
    </lineage>
</organism>
<dbReference type="Proteomes" id="UP000194853">
    <property type="component" value="Unassembled WGS sequence"/>
</dbReference>
<dbReference type="Pfam" id="PF13439">
    <property type="entry name" value="Glyco_transf_4"/>
    <property type="match status" value="1"/>
</dbReference>
<dbReference type="EMBL" id="MOOS01000193">
    <property type="protein sequence ID" value="OUB58557.1"/>
    <property type="molecule type" value="Genomic_DNA"/>
</dbReference>
<dbReference type="InterPro" id="IPR028098">
    <property type="entry name" value="Glyco_trans_4-like_N"/>
</dbReference>
<feature type="domain" description="Glycosyltransferase subfamily 4-like N-terminal" evidence="1">
    <location>
        <begin position="2"/>
        <end position="158"/>
    </location>
</feature>
<comment type="caution">
    <text evidence="2">The sequence shown here is derived from an EMBL/GenBank/DDBJ whole genome shotgun (WGS) entry which is preliminary data.</text>
</comment>
<dbReference type="GO" id="GO:0016757">
    <property type="term" value="F:glycosyltransferase activity"/>
    <property type="evidence" value="ECO:0007669"/>
    <property type="project" value="TreeGrafter"/>
</dbReference>
<dbReference type="Pfam" id="PF13692">
    <property type="entry name" value="Glyco_trans_1_4"/>
    <property type="match status" value="1"/>
</dbReference>
<dbReference type="PANTHER" id="PTHR12526:SF638">
    <property type="entry name" value="SPORE COAT PROTEIN SA"/>
    <property type="match status" value="1"/>
</dbReference>